<sequence>MRLSSEAKHLETIGVEEEQDFKIKANAKAFRMLIDGLYSDKIGSMVRELATNAYDSQLSACYDGTFYINVPNMTRPEFYVRDYGVGMDHAKVMHLYSTLFESDKDETDDLVGAFGLGSKSPFAYADQFSLSCYDGERVRHYTAAIGVNGTPKIMLQGTEDCAEPRGVRVTVAVEPKDFQAFEKAVRNIALGFEPMFDSNIELAGLGTAQFEGKDGTWAAYEGSALPATWNIRQGCVIYPLASKSGLALQNDSGRKWLITVPIGSVEPVPSREEIQYRPRRSNSSTTRSPPSSPRSRT</sequence>
<reference evidence="2" key="1">
    <citation type="submission" date="2024-10" db="EMBL/GenBank/DDBJ databases">
        <title>Genetic diversity among independent isolates of the Dolichocephalovirinae subfamily.</title>
        <authorList>
            <person name="Ely B."/>
            <person name="Thomas Q."/>
            <person name="Mohammadi T."/>
        </authorList>
    </citation>
    <scope>NUCLEOTIDE SEQUENCE</scope>
</reference>
<name>A0AB74UNC4_9VIRU</name>
<protein>
    <submittedName>
        <fullName evidence="2">RIIA protein</fullName>
    </submittedName>
</protein>
<evidence type="ECO:0000313" key="2">
    <source>
        <dbReference type="EMBL" id="XHV10630.1"/>
    </source>
</evidence>
<dbReference type="Gene3D" id="3.30.565.10">
    <property type="entry name" value="Histidine kinase-like ATPase, C-terminal domain"/>
    <property type="match status" value="1"/>
</dbReference>
<gene>
    <name evidence="2" type="ORF">BL57_158c</name>
</gene>
<dbReference type="EMBL" id="PQ287320">
    <property type="protein sequence ID" value="XHV10630.1"/>
    <property type="molecule type" value="Genomic_DNA"/>
</dbReference>
<accession>A0AB74UNC4</accession>
<organism evidence="2">
    <name type="scientific">Caulobacter phage BL57</name>
    <dbReference type="NCBI Taxonomy" id="3348355"/>
    <lineage>
        <taxon>Viruses</taxon>
    </lineage>
</organism>
<dbReference type="InterPro" id="IPR036890">
    <property type="entry name" value="HATPase_C_sf"/>
</dbReference>
<proteinExistence type="predicted"/>
<dbReference type="SUPFAM" id="SSF55874">
    <property type="entry name" value="ATPase domain of HSP90 chaperone/DNA topoisomerase II/histidine kinase"/>
    <property type="match status" value="1"/>
</dbReference>
<feature type="region of interest" description="Disordered" evidence="1">
    <location>
        <begin position="269"/>
        <end position="297"/>
    </location>
</feature>
<evidence type="ECO:0000256" key="1">
    <source>
        <dbReference type="SAM" id="MobiDB-lite"/>
    </source>
</evidence>